<feature type="signal peptide" evidence="2">
    <location>
        <begin position="1"/>
        <end position="20"/>
    </location>
</feature>
<comment type="similarity">
    <text evidence="1">Belongs to the UPF0065 (bug) family.</text>
</comment>
<dbReference type="Gene3D" id="3.40.190.150">
    <property type="entry name" value="Bordetella uptake gene, domain 1"/>
    <property type="match status" value="1"/>
</dbReference>
<dbReference type="Pfam" id="PF03401">
    <property type="entry name" value="TctC"/>
    <property type="match status" value="1"/>
</dbReference>
<dbReference type="Proteomes" id="UP000183203">
    <property type="component" value="Unassembled WGS sequence"/>
</dbReference>
<dbReference type="Gene3D" id="3.40.190.10">
    <property type="entry name" value="Periplasmic binding protein-like II"/>
    <property type="match status" value="1"/>
</dbReference>
<organism evidence="3 4">
    <name type="scientific">Microbacterium enclense</name>
    <dbReference type="NCBI Taxonomy" id="993073"/>
    <lineage>
        <taxon>Bacteria</taxon>
        <taxon>Bacillati</taxon>
        <taxon>Actinomycetota</taxon>
        <taxon>Actinomycetes</taxon>
        <taxon>Micrococcales</taxon>
        <taxon>Microbacteriaceae</taxon>
        <taxon>Microbacterium</taxon>
    </lineage>
</organism>
<dbReference type="PIRSF" id="PIRSF017082">
    <property type="entry name" value="YflP"/>
    <property type="match status" value="1"/>
</dbReference>
<dbReference type="SUPFAM" id="SSF53850">
    <property type="entry name" value="Periplasmic binding protein-like II"/>
    <property type="match status" value="1"/>
</dbReference>
<dbReference type="InterPro" id="IPR042100">
    <property type="entry name" value="Bug_dom1"/>
</dbReference>
<name>A0A1G6R4K5_9MICO</name>
<evidence type="ECO:0000256" key="1">
    <source>
        <dbReference type="ARBA" id="ARBA00006987"/>
    </source>
</evidence>
<dbReference type="EMBL" id="FMYG01000010">
    <property type="protein sequence ID" value="SDC99468.1"/>
    <property type="molecule type" value="Genomic_DNA"/>
</dbReference>
<protein>
    <submittedName>
        <fullName evidence="3">Putative tricarboxylic transport membrane protein</fullName>
    </submittedName>
</protein>
<evidence type="ECO:0000256" key="2">
    <source>
        <dbReference type="SAM" id="SignalP"/>
    </source>
</evidence>
<dbReference type="RefSeq" id="WP_058233563.1">
    <property type="nucleotide sequence ID" value="NZ_FMYG01000010.1"/>
</dbReference>
<dbReference type="InterPro" id="IPR005064">
    <property type="entry name" value="BUG"/>
</dbReference>
<dbReference type="CDD" id="cd07012">
    <property type="entry name" value="PBP2_Bug_TTT"/>
    <property type="match status" value="1"/>
</dbReference>
<reference evidence="3 4" key="1">
    <citation type="submission" date="2016-09" db="EMBL/GenBank/DDBJ databases">
        <authorList>
            <person name="Capua I."/>
            <person name="De Benedictis P."/>
            <person name="Joannis T."/>
            <person name="Lombin L.H."/>
            <person name="Cattoli G."/>
        </authorList>
    </citation>
    <scope>NUCLEOTIDE SEQUENCE [LARGE SCALE GENOMIC DNA]</scope>
    <source>
        <strain evidence="3 4">NIO-1002</strain>
    </source>
</reference>
<dbReference type="PANTHER" id="PTHR42928">
    <property type="entry name" value="TRICARBOXYLATE-BINDING PROTEIN"/>
    <property type="match status" value="1"/>
</dbReference>
<dbReference type="OrthoDB" id="9780943at2"/>
<sequence>MKRALSLAILAVITAGTVSVAVVDAADGSSTGGPRSNLTIVVPGSAGGGYDSLAREAQRALRANGLSGNVQVVNVPGASGTVGLQTVAELNGADDTILVVGSAMVGGVEITQSTTTLDDVTPITSATTDYPVIVLPANSPYADAEAFVEAWKADPAGHPIGGGALGNADHLAVIALAQAVGISPSDVNYIAYSGGGEVLASILSNTVAAGVSGYGEISDQIAGGTVRGIGITSNEPVEGIDMPTFAEQGIDVVMPNWRGFVAPPGLSDDQREEIAAILAEMFTTPEWADAVDRNEWEEFIITEPELDLFIDEQIASTATLLKEAGV</sequence>
<accession>A0A1G6R4K5</accession>
<keyword evidence="2" id="KW-0732">Signal</keyword>
<dbReference type="AlphaFoldDB" id="A0A1G6R4K5"/>
<feature type="chain" id="PRO_5038543426" evidence="2">
    <location>
        <begin position="21"/>
        <end position="326"/>
    </location>
</feature>
<evidence type="ECO:0000313" key="4">
    <source>
        <dbReference type="Proteomes" id="UP000183203"/>
    </source>
</evidence>
<dbReference type="STRING" id="993073.AS029_15830"/>
<proteinExistence type="inferred from homology"/>
<dbReference type="PANTHER" id="PTHR42928:SF3">
    <property type="entry name" value="UPF0065 PROTEIN YFLP"/>
    <property type="match status" value="1"/>
</dbReference>
<evidence type="ECO:0000313" key="3">
    <source>
        <dbReference type="EMBL" id="SDC99468.1"/>
    </source>
</evidence>
<gene>
    <name evidence="3" type="ORF">SAMN05216418_0036</name>
</gene>